<dbReference type="Gene3D" id="2.60.40.2030">
    <property type="match status" value="2"/>
</dbReference>
<dbReference type="InterPro" id="IPR038081">
    <property type="entry name" value="CalX-like_sf"/>
</dbReference>
<proteinExistence type="inferred from homology"/>
<dbReference type="PRINTS" id="PR01259">
    <property type="entry name" value="NACAEXCHNGR"/>
</dbReference>
<evidence type="ECO:0000256" key="13">
    <source>
        <dbReference type="ARBA" id="ARBA00022989"/>
    </source>
</evidence>
<dbReference type="PANTHER" id="PTHR11878">
    <property type="entry name" value="SODIUM/CALCIUM EXCHANGER"/>
    <property type="match status" value="1"/>
</dbReference>
<evidence type="ECO:0000259" key="21">
    <source>
        <dbReference type="SMART" id="SM00237"/>
    </source>
</evidence>
<keyword evidence="5" id="KW-1003">Cell membrane</keyword>
<keyword evidence="13 20" id="KW-1133">Transmembrane helix</keyword>
<evidence type="ECO:0000256" key="14">
    <source>
        <dbReference type="ARBA" id="ARBA00023053"/>
    </source>
</evidence>
<evidence type="ECO:0000256" key="12">
    <source>
        <dbReference type="ARBA" id="ARBA00022860"/>
    </source>
</evidence>
<feature type="transmembrane region" description="Helical" evidence="20">
    <location>
        <begin position="168"/>
        <end position="190"/>
    </location>
</feature>
<dbReference type="InterPro" id="IPR044880">
    <property type="entry name" value="NCX_ion-bd_dom_sf"/>
</dbReference>
<feature type="transmembrane region" description="Helical" evidence="20">
    <location>
        <begin position="332"/>
        <end position="351"/>
    </location>
</feature>
<keyword evidence="3" id="KW-0813">Transport</keyword>
<evidence type="ECO:0000256" key="11">
    <source>
        <dbReference type="ARBA" id="ARBA00022837"/>
    </source>
</evidence>
<dbReference type="GO" id="GO:0098794">
    <property type="term" value="C:postsynapse"/>
    <property type="evidence" value="ECO:0007669"/>
    <property type="project" value="TreeGrafter"/>
</dbReference>
<evidence type="ECO:0000256" key="16">
    <source>
        <dbReference type="ARBA" id="ARBA00023136"/>
    </source>
</evidence>
<keyword evidence="9" id="KW-0732">Signal</keyword>
<evidence type="ECO:0000313" key="23">
    <source>
        <dbReference type="Proteomes" id="UP000593567"/>
    </source>
</evidence>
<evidence type="ECO:0000256" key="10">
    <source>
        <dbReference type="ARBA" id="ARBA00022737"/>
    </source>
</evidence>
<feature type="transmembrane region" description="Helical" evidence="20">
    <location>
        <begin position="990"/>
        <end position="1013"/>
    </location>
</feature>
<keyword evidence="11" id="KW-0106">Calcium</keyword>
<evidence type="ECO:0000256" key="15">
    <source>
        <dbReference type="ARBA" id="ARBA00023065"/>
    </source>
</evidence>
<dbReference type="GO" id="GO:0098703">
    <property type="term" value="P:calcium ion import across plasma membrane"/>
    <property type="evidence" value="ECO:0007669"/>
    <property type="project" value="TreeGrafter"/>
</dbReference>
<comment type="similarity">
    <text evidence="2">Belongs to the Ca(2+):cation antiporter (CaCA) (TC 2.A.19) family. SLC8 subfamily.</text>
</comment>
<comment type="subcellular location">
    <subcellularLocation>
        <location evidence="1">Cell membrane</location>
        <topology evidence="1">Multi-pass membrane protein</topology>
    </subcellularLocation>
</comment>
<dbReference type="Gene3D" id="1.20.1420.30">
    <property type="entry name" value="NCX, central ion-binding region"/>
    <property type="match status" value="2"/>
</dbReference>
<keyword evidence="10" id="KW-0677">Repeat</keyword>
<dbReference type="Pfam" id="PF03160">
    <property type="entry name" value="Calx-beta"/>
    <property type="match status" value="1"/>
</dbReference>
<keyword evidence="16 20" id="KW-0472">Membrane</keyword>
<feature type="transmembrane region" description="Helical" evidence="20">
    <location>
        <begin position="917"/>
        <end position="936"/>
    </location>
</feature>
<evidence type="ECO:0000256" key="5">
    <source>
        <dbReference type="ARBA" id="ARBA00022475"/>
    </source>
</evidence>
<dbReference type="InterPro" id="IPR004836">
    <property type="entry name" value="Na_Ca_Ex"/>
</dbReference>
<evidence type="ECO:0000256" key="19">
    <source>
        <dbReference type="ARBA" id="ARBA00033667"/>
    </source>
</evidence>
<dbReference type="SUPFAM" id="SSF141072">
    <property type="entry name" value="CalX-like"/>
    <property type="match status" value="2"/>
</dbReference>
<evidence type="ECO:0000256" key="7">
    <source>
        <dbReference type="ARBA" id="ARBA00022692"/>
    </source>
</evidence>
<keyword evidence="6" id="KW-0109">Calcium transport</keyword>
<dbReference type="GO" id="GO:0046872">
    <property type="term" value="F:metal ion binding"/>
    <property type="evidence" value="ECO:0007669"/>
    <property type="project" value="UniProtKB-KW"/>
</dbReference>
<keyword evidence="12" id="KW-0112">Calmodulin-binding</keyword>
<keyword evidence="18" id="KW-0739">Sodium transport</keyword>
<dbReference type="PANTHER" id="PTHR11878:SF70">
    <property type="entry name" value="CALX-BETA DOMAIN-CONTAINING PROTEIN"/>
    <property type="match status" value="1"/>
</dbReference>
<keyword evidence="8" id="KW-0479">Metal-binding</keyword>
<evidence type="ECO:0000256" key="9">
    <source>
        <dbReference type="ARBA" id="ARBA00022729"/>
    </source>
</evidence>
<evidence type="ECO:0000256" key="4">
    <source>
        <dbReference type="ARBA" id="ARBA00022449"/>
    </source>
</evidence>
<feature type="domain" description="Calx-beta" evidence="21">
    <location>
        <begin position="495"/>
        <end position="629"/>
    </location>
</feature>
<evidence type="ECO:0000256" key="17">
    <source>
        <dbReference type="ARBA" id="ARBA00023180"/>
    </source>
</evidence>
<feature type="transmembrane region" description="Helical" evidence="20">
    <location>
        <begin position="301"/>
        <end position="326"/>
    </location>
</feature>
<dbReference type="AlphaFoldDB" id="A0A7J7IYC3"/>
<evidence type="ECO:0000256" key="1">
    <source>
        <dbReference type="ARBA" id="ARBA00004651"/>
    </source>
</evidence>
<accession>A0A7J7IYC3</accession>
<dbReference type="InterPro" id="IPR003644">
    <property type="entry name" value="Calx_beta"/>
</dbReference>
<evidence type="ECO:0000256" key="20">
    <source>
        <dbReference type="SAM" id="Phobius"/>
    </source>
</evidence>
<name>A0A7J7IYC3_BUGNE</name>
<evidence type="ECO:0000313" key="22">
    <source>
        <dbReference type="EMBL" id="KAF6018556.1"/>
    </source>
</evidence>
<dbReference type="InterPro" id="IPR051171">
    <property type="entry name" value="CaCA"/>
</dbReference>
<protein>
    <recommendedName>
        <fullName evidence="21">Calx-beta domain-containing protein</fullName>
    </recommendedName>
</protein>
<organism evidence="22 23">
    <name type="scientific">Bugula neritina</name>
    <name type="common">Brown bryozoan</name>
    <name type="synonym">Sertularia neritina</name>
    <dbReference type="NCBI Taxonomy" id="10212"/>
    <lineage>
        <taxon>Eukaryota</taxon>
        <taxon>Metazoa</taxon>
        <taxon>Spiralia</taxon>
        <taxon>Lophotrochozoa</taxon>
        <taxon>Bryozoa</taxon>
        <taxon>Gymnolaemata</taxon>
        <taxon>Cheilostomatida</taxon>
        <taxon>Flustrina</taxon>
        <taxon>Buguloidea</taxon>
        <taxon>Bugulidae</taxon>
        <taxon>Bugula</taxon>
    </lineage>
</organism>
<dbReference type="GO" id="GO:0042383">
    <property type="term" value="C:sarcolemma"/>
    <property type="evidence" value="ECO:0007669"/>
    <property type="project" value="TreeGrafter"/>
</dbReference>
<keyword evidence="14" id="KW-0915">Sodium</keyword>
<dbReference type="SMART" id="SM00237">
    <property type="entry name" value="Calx_beta"/>
    <property type="match status" value="2"/>
</dbReference>
<dbReference type="GO" id="GO:0030424">
    <property type="term" value="C:axon"/>
    <property type="evidence" value="ECO:0007669"/>
    <property type="project" value="TreeGrafter"/>
</dbReference>
<reference evidence="22" key="1">
    <citation type="submission" date="2020-06" db="EMBL/GenBank/DDBJ databases">
        <title>Draft genome of Bugula neritina, a colonial animal packing powerful symbionts and potential medicines.</title>
        <authorList>
            <person name="Rayko M."/>
        </authorList>
    </citation>
    <scope>NUCLEOTIDE SEQUENCE [LARGE SCALE GENOMIC DNA]</scope>
    <source>
        <strain evidence="22">Kwan_BN1</strain>
    </source>
</reference>
<evidence type="ECO:0000256" key="2">
    <source>
        <dbReference type="ARBA" id="ARBA00007489"/>
    </source>
</evidence>
<evidence type="ECO:0000256" key="3">
    <source>
        <dbReference type="ARBA" id="ARBA00022448"/>
    </source>
</evidence>
<sequence length="1016" mass="112169">MCCHIGVSAAQQCHLFASLKVFTDSSWWRYMFGFKCSEYTSALKCFPEEKARCLQLLLATCNKLSFAKIQSHMEQLLISTLGCYALLKDCNVPLLSVNRTPVQIFSQKKVSKPACTMSNCEEVVKNYTDTRGNFLGYTVEILCDGREQCTSWMLLPGENLWNDGVRGFLYLVAMLWIFIGIAKASDIFMMSIETITAKKRTISQWDAEQEKVVRREVLIWNETVANLTLMALGSSAPEILIAFIEALTKLPVNLTQVAQFQAEGNLGVFTIMGSASYNLLMISAICIVAPNLPETKKVSQFTVFLLTSGWSIWAYIWMLLVVKIISPGRVEIWEAFVTLAFFPLMAITAYCQDNHWWIHKCKGKVDAEDVPADGESHHVTAPNIRVLNHHDHPGALMHGRAKELAVLENEQHQKAIRRSDQNLQNVEEGTVEFRNAAVRTMADSKNGRPKTPAKESRLQSIVDQTRLATHGNPVNEDSLGNRIVVINLEGSVAGHNAICVAEDLSGKFTFGAPSYSVLESAGHLEIDIYFHRKKPSHSKMKIPNGTPVSNGTTETSLTDDSKITGVVAVQWETREGSAKLNRDFKFSSGRLATSNRIVFQSDEYVKTISVPIVNDFEFEPDTDFYIILKNPEGDAGLGDPSVTRVTIIDDDEPGVFSFSKHQYYAEEGRCVLTVQRSKGCDGTVTLQYKTIDGSAKGGDTVESADYVSVTADLEFKNSESSKTISIECADPKKSKNFIVTLSNPSAGAKIGHVPAAFVNLHTTGSDYDRDDGLDDRLGDLIAEESEPVTWGSQFVDALTVSPDEDDGEDAELHWYDYVMHFVSLPWKLFCAIIPPVHYAGGAIAFVWSIVWLGVMSLFVEQLASLLGCVIGLRTAASGVSIVALGTSVPDTFASRTAAKQDEYADAAIGNITGSNSVNVFLGLGLPWVLLTIYYKARFDMDYPIDSENLTQAVVLFVIVGTVCIIILLIRRFTIGGELGGTKISAWITAACLMLLWVSFILIVILIVYEIIVWDII</sequence>
<keyword evidence="4" id="KW-0050">Antiport</keyword>
<dbReference type="GO" id="GO:0005516">
    <property type="term" value="F:calmodulin binding"/>
    <property type="evidence" value="ECO:0007669"/>
    <property type="project" value="UniProtKB-KW"/>
</dbReference>
<dbReference type="OrthoDB" id="418484at2759"/>
<feature type="transmembrane region" description="Helical" evidence="20">
    <location>
        <begin position="828"/>
        <end position="850"/>
    </location>
</feature>
<dbReference type="GO" id="GO:0007154">
    <property type="term" value="P:cell communication"/>
    <property type="evidence" value="ECO:0007669"/>
    <property type="project" value="InterPro"/>
</dbReference>
<comment type="caution">
    <text evidence="22">The sequence shown here is derived from an EMBL/GenBank/DDBJ whole genome shotgun (WGS) entry which is preliminary data.</text>
</comment>
<keyword evidence="23" id="KW-1185">Reference proteome</keyword>
<evidence type="ECO:0000256" key="6">
    <source>
        <dbReference type="ARBA" id="ARBA00022568"/>
    </source>
</evidence>
<dbReference type="EMBL" id="VXIV02003294">
    <property type="protein sequence ID" value="KAF6018556.1"/>
    <property type="molecule type" value="Genomic_DNA"/>
</dbReference>
<evidence type="ECO:0000256" key="18">
    <source>
        <dbReference type="ARBA" id="ARBA00023201"/>
    </source>
</evidence>
<feature type="transmembrane region" description="Helical" evidence="20">
    <location>
        <begin position="948"/>
        <end position="969"/>
    </location>
</feature>
<keyword evidence="17" id="KW-0325">Glycoprotein</keyword>
<comment type="catalytic activity">
    <reaction evidence="19">
        <text>Ca(2+)(in) + 3 Na(+)(out) = Ca(2+)(out) + 3 Na(+)(in)</text>
        <dbReference type="Rhea" id="RHEA:69955"/>
        <dbReference type="ChEBI" id="CHEBI:29101"/>
        <dbReference type="ChEBI" id="CHEBI:29108"/>
    </reaction>
</comment>
<keyword evidence="15" id="KW-0406">Ion transport</keyword>
<gene>
    <name evidence="22" type="ORF">EB796_023136</name>
</gene>
<dbReference type="InterPro" id="IPR004837">
    <property type="entry name" value="NaCa_Exmemb"/>
</dbReference>
<feature type="domain" description="Calx-beta" evidence="21">
    <location>
        <begin position="643"/>
        <end position="742"/>
    </location>
</feature>
<feature type="transmembrane region" description="Helical" evidence="20">
    <location>
        <begin position="862"/>
        <end position="885"/>
    </location>
</feature>
<evidence type="ECO:0000256" key="8">
    <source>
        <dbReference type="ARBA" id="ARBA00022723"/>
    </source>
</evidence>
<dbReference type="GO" id="GO:0005432">
    <property type="term" value="F:calcium:sodium antiporter activity"/>
    <property type="evidence" value="ECO:0007669"/>
    <property type="project" value="InterPro"/>
</dbReference>
<feature type="transmembrane region" description="Helical" evidence="20">
    <location>
        <begin position="266"/>
        <end position="289"/>
    </location>
</feature>
<dbReference type="Pfam" id="PF01699">
    <property type="entry name" value="Na_Ca_ex"/>
    <property type="match status" value="2"/>
</dbReference>
<keyword evidence="7 20" id="KW-0812">Transmembrane</keyword>
<dbReference type="Proteomes" id="UP000593567">
    <property type="component" value="Unassembled WGS sequence"/>
</dbReference>